<dbReference type="Proteomes" id="UP000070133">
    <property type="component" value="Unassembled WGS sequence"/>
</dbReference>
<dbReference type="AlphaFoldDB" id="A0A139H519"/>
<evidence type="ECO:0000313" key="2">
    <source>
        <dbReference type="EMBL" id="KXS97570.1"/>
    </source>
</evidence>
<proteinExistence type="predicted"/>
<reference evidence="2 3" key="1">
    <citation type="submission" date="2015-07" db="EMBL/GenBank/DDBJ databases">
        <title>Comparative genomics of the Sigatoka disease complex on banana suggests a link between parallel evolutionary changes in Pseudocercospora fijiensis and Pseudocercospora eumusae and increased virulence on the banana host.</title>
        <authorList>
            <person name="Chang T.-C."/>
            <person name="Salvucci A."/>
            <person name="Crous P.W."/>
            <person name="Stergiopoulos I."/>
        </authorList>
    </citation>
    <scope>NUCLEOTIDE SEQUENCE [LARGE SCALE GENOMIC DNA]</scope>
    <source>
        <strain evidence="2 3">CBS 114824</strain>
    </source>
</reference>
<protein>
    <submittedName>
        <fullName evidence="2">Uncharacterized protein</fullName>
    </submittedName>
</protein>
<name>A0A139H519_9PEZI</name>
<feature type="compositionally biased region" description="Basic and acidic residues" evidence="1">
    <location>
        <begin position="15"/>
        <end position="29"/>
    </location>
</feature>
<organism evidence="2 3">
    <name type="scientific">Pseudocercospora eumusae</name>
    <dbReference type="NCBI Taxonomy" id="321146"/>
    <lineage>
        <taxon>Eukaryota</taxon>
        <taxon>Fungi</taxon>
        <taxon>Dikarya</taxon>
        <taxon>Ascomycota</taxon>
        <taxon>Pezizomycotina</taxon>
        <taxon>Dothideomycetes</taxon>
        <taxon>Dothideomycetidae</taxon>
        <taxon>Mycosphaerellales</taxon>
        <taxon>Mycosphaerellaceae</taxon>
        <taxon>Pseudocercospora</taxon>
    </lineage>
</organism>
<dbReference type="EMBL" id="LFZN01000139">
    <property type="protein sequence ID" value="KXS97570.1"/>
    <property type="molecule type" value="Genomic_DNA"/>
</dbReference>
<gene>
    <name evidence="2" type="ORF">AC578_9789</name>
</gene>
<keyword evidence="3" id="KW-1185">Reference proteome</keyword>
<accession>A0A139H519</accession>
<sequence>MAKSGRMQPGGSKMLDPEAGHSLRRGKDQIRRKRRQPLAGPHGRRAFDHISIAGCVIREILAKEKAPRSAVKGSLLHDQVWADWLLP</sequence>
<comment type="caution">
    <text evidence="2">The sequence shown here is derived from an EMBL/GenBank/DDBJ whole genome shotgun (WGS) entry which is preliminary data.</text>
</comment>
<feature type="region of interest" description="Disordered" evidence="1">
    <location>
        <begin position="1"/>
        <end position="45"/>
    </location>
</feature>
<evidence type="ECO:0000256" key="1">
    <source>
        <dbReference type="SAM" id="MobiDB-lite"/>
    </source>
</evidence>
<evidence type="ECO:0000313" key="3">
    <source>
        <dbReference type="Proteomes" id="UP000070133"/>
    </source>
</evidence>
<dbReference type="OrthoDB" id="5062908at2759"/>